<dbReference type="Proteomes" id="UP000064967">
    <property type="component" value="Chromosome"/>
</dbReference>
<accession>A0A0K1PQH0</accession>
<dbReference type="EMBL" id="CP012333">
    <property type="protein sequence ID" value="AKU95636.1"/>
    <property type="molecule type" value="Genomic_DNA"/>
</dbReference>
<evidence type="ECO:0000313" key="3">
    <source>
        <dbReference type="Proteomes" id="UP000064967"/>
    </source>
</evidence>
<evidence type="ECO:0000313" key="2">
    <source>
        <dbReference type="EMBL" id="AKU95636.1"/>
    </source>
</evidence>
<name>A0A0K1PQH0_9BACT</name>
<sequence>MEFARRIPEACEIDARRVLLLSGLVCAAMTRSTTAIAAPFDLAWSAPEGCPSRDAIVDATYAQLGEPRSDAAPELLVTGSVAKRGGGFTVTLSMTDAAGAPVGGREVPVDRPRCEDIFESTVLVLAMMIAVARPREATLPARPADQSEVSALPAAVAPPQQPAEAHKPTRPARPKTPETPRPRVFVGAAAIASRGLLPSTGVGVGVSASYMPNPLLLLGLDASFEQAVGDVHAGEGDVAFRLFRGGMRVGVSILRTKHIQVFPLIGASLGLIQNTPHGYEAHHYPLRSTFLVGPGALARVRLGSALFLDLSGAVEVVLVRDRFNALVNGANGALVSVHRPSALAGRVGLGLGFDFR</sequence>
<reference evidence="2 3" key="1">
    <citation type="submission" date="2015-08" db="EMBL/GenBank/DDBJ databases">
        <authorList>
            <person name="Babu N.S."/>
            <person name="Beckwith C.J."/>
            <person name="Beseler K.G."/>
            <person name="Brison A."/>
            <person name="Carone J.V."/>
            <person name="Caskin T.P."/>
            <person name="Diamond M."/>
            <person name="Durham M.E."/>
            <person name="Foxe J.M."/>
            <person name="Go M."/>
            <person name="Henderson B.A."/>
            <person name="Jones I.B."/>
            <person name="McGettigan J.A."/>
            <person name="Micheletti S.J."/>
            <person name="Nasrallah M.E."/>
            <person name="Ortiz D."/>
            <person name="Piller C.R."/>
            <person name="Privatt S.R."/>
            <person name="Schneider S.L."/>
            <person name="Sharp S."/>
            <person name="Smith T.C."/>
            <person name="Stanton J.D."/>
            <person name="Ullery H.E."/>
            <person name="Wilson R.J."/>
            <person name="Serrano M.G."/>
            <person name="Buck G."/>
            <person name="Lee V."/>
            <person name="Wang Y."/>
            <person name="Carvalho R."/>
            <person name="Voegtly L."/>
            <person name="Shi R."/>
            <person name="Duckworth R."/>
            <person name="Johnson A."/>
            <person name="Loviza R."/>
            <person name="Walstead R."/>
            <person name="Shah Z."/>
            <person name="Kiflezghi M."/>
            <person name="Wade K."/>
            <person name="Ball S.L."/>
            <person name="Bradley K.W."/>
            <person name="Asai D.J."/>
            <person name="Bowman C.A."/>
            <person name="Russell D.A."/>
            <person name="Pope W.H."/>
            <person name="Jacobs-Sera D."/>
            <person name="Hendrix R.W."/>
            <person name="Hatfull G.F."/>
        </authorList>
    </citation>
    <scope>NUCLEOTIDE SEQUENCE [LARGE SCALE GENOMIC DNA]</scope>
    <source>
        <strain evidence="2 3">DSM 27648</strain>
    </source>
</reference>
<dbReference type="AlphaFoldDB" id="A0A0K1PQH0"/>
<feature type="region of interest" description="Disordered" evidence="1">
    <location>
        <begin position="141"/>
        <end position="181"/>
    </location>
</feature>
<dbReference type="KEGG" id="llu:AKJ09_02300"/>
<feature type="compositionally biased region" description="Low complexity" evidence="1">
    <location>
        <begin position="147"/>
        <end position="158"/>
    </location>
</feature>
<proteinExistence type="predicted"/>
<evidence type="ECO:0000256" key="1">
    <source>
        <dbReference type="SAM" id="MobiDB-lite"/>
    </source>
</evidence>
<organism evidence="2 3">
    <name type="scientific">Labilithrix luteola</name>
    <dbReference type="NCBI Taxonomy" id="1391654"/>
    <lineage>
        <taxon>Bacteria</taxon>
        <taxon>Pseudomonadati</taxon>
        <taxon>Myxococcota</taxon>
        <taxon>Polyangia</taxon>
        <taxon>Polyangiales</taxon>
        <taxon>Labilitrichaceae</taxon>
        <taxon>Labilithrix</taxon>
    </lineage>
</organism>
<dbReference type="STRING" id="1391654.AKJ09_02300"/>
<protein>
    <submittedName>
        <fullName evidence="2">Uncharacterized protein</fullName>
    </submittedName>
</protein>
<keyword evidence="3" id="KW-1185">Reference proteome</keyword>
<gene>
    <name evidence="2" type="ORF">AKJ09_02300</name>
</gene>